<comment type="caution">
    <text evidence="2">The sequence shown here is derived from an EMBL/GenBank/DDBJ whole genome shotgun (WGS) entry which is preliminary data.</text>
</comment>
<keyword evidence="1" id="KW-0812">Transmembrane</keyword>
<reference evidence="2 3" key="1">
    <citation type="submission" date="2019-07" db="EMBL/GenBank/DDBJ databases">
        <title>Genomics analysis of Aphanomyces spp. identifies a new class of oomycete effector associated with host adaptation.</title>
        <authorList>
            <person name="Gaulin E."/>
        </authorList>
    </citation>
    <scope>NUCLEOTIDE SEQUENCE [LARGE SCALE GENOMIC DNA]</scope>
    <source>
        <strain evidence="2 3">ATCC 201684</strain>
    </source>
</reference>
<gene>
    <name evidence="2" type="ORF">Ae201684_010605</name>
</gene>
<evidence type="ECO:0000313" key="2">
    <source>
        <dbReference type="EMBL" id="KAF0732316.1"/>
    </source>
</evidence>
<dbReference type="Proteomes" id="UP000481153">
    <property type="component" value="Unassembled WGS sequence"/>
</dbReference>
<feature type="transmembrane region" description="Helical" evidence="1">
    <location>
        <begin position="130"/>
        <end position="154"/>
    </location>
</feature>
<evidence type="ECO:0000256" key="1">
    <source>
        <dbReference type="SAM" id="Phobius"/>
    </source>
</evidence>
<feature type="transmembrane region" description="Helical" evidence="1">
    <location>
        <begin position="99"/>
        <end position="118"/>
    </location>
</feature>
<sequence>MIPSYDLLDEFPAHAIGATCGSLLLLTAVLRTSWLSVIRSTDKQDPWDVTAGPMGVFVHPQNSTVVQTILPSLQSGSWGHFCELHIDGSDALCGNLATVSSYLLVLTVLFCFASQMILWRSTGKIKCQMLLGAAIAFSMTSIGIVITILLWLHVINAFEELLLTKLTFVSDDISIDSISLKCSAIGATCLEATSSFYCLLASAIVFVGLSFSFVQFAIRNVLHRENKRYLYEEIH</sequence>
<feature type="transmembrane region" description="Helical" evidence="1">
    <location>
        <begin position="12"/>
        <end position="30"/>
    </location>
</feature>
<keyword evidence="3" id="KW-1185">Reference proteome</keyword>
<accession>A0A6G0WXT5</accession>
<organism evidence="2 3">
    <name type="scientific">Aphanomyces euteiches</name>
    <dbReference type="NCBI Taxonomy" id="100861"/>
    <lineage>
        <taxon>Eukaryota</taxon>
        <taxon>Sar</taxon>
        <taxon>Stramenopiles</taxon>
        <taxon>Oomycota</taxon>
        <taxon>Saprolegniomycetes</taxon>
        <taxon>Saprolegniales</taxon>
        <taxon>Verrucalvaceae</taxon>
        <taxon>Aphanomyces</taxon>
    </lineage>
</organism>
<dbReference type="EMBL" id="VJMJ01000135">
    <property type="protein sequence ID" value="KAF0732316.1"/>
    <property type="molecule type" value="Genomic_DNA"/>
</dbReference>
<protein>
    <submittedName>
        <fullName evidence="2">Uncharacterized protein</fullName>
    </submittedName>
</protein>
<feature type="transmembrane region" description="Helical" evidence="1">
    <location>
        <begin position="194"/>
        <end position="218"/>
    </location>
</feature>
<dbReference type="VEuPathDB" id="FungiDB:AeMF1_014550"/>
<evidence type="ECO:0000313" key="3">
    <source>
        <dbReference type="Proteomes" id="UP000481153"/>
    </source>
</evidence>
<dbReference type="AlphaFoldDB" id="A0A6G0WXT5"/>
<name>A0A6G0WXT5_9STRA</name>
<proteinExistence type="predicted"/>
<keyword evidence="1" id="KW-0472">Membrane</keyword>
<keyword evidence="1" id="KW-1133">Transmembrane helix</keyword>